<keyword evidence="2" id="KW-1185">Reference proteome</keyword>
<sequence length="69" mass="8020">MNSNYRLERAKAISISTNQKKSVLIRVFTWRIRIIRVLFFLTANSAKVYAKKKGLKARKAKSMVQSTMK</sequence>
<name>A0ABS8M700_9FLAO</name>
<proteinExistence type="predicted"/>
<evidence type="ECO:0000313" key="2">
    <source>
        <dbReference type="Proteomes" id="UP001430700"/>
    </source>
</evidence>
<comment type="caution">
    <text evidence="1">The sequence shown here is derived from an EMBL/GenBank/DDBJ whole genome shotgun (WGS) entry which is preliminary data.</text>
</comment>
<evidence type="ECO:0000313" key="1">
    <source>
        <dbReference type="EMBL" id="MCC9020594.1"/>
    </source>
</evidence>
<protein>
    <submittedName>
        <fullName evidence="1">Uncharacterized protein</fullName>
    </submittedName>
</protein>
<reference evidence="1" key="1">
    <citation type="submission" date="2021-11" db="EMBL/GenBank/DDBJ databases">
        <title>Description of novel Flavobacterium species.</title>
        <authorList>
            <person name="Saticioglu I.B."/>
            <person name="Ay H."/>
            <person name="Altun S."/>
            <person name="Duman M."/>
        </authorList>
    </citation>
    <scope>NUCLEOTIDE SEQUENCE</scope>
    <source>
        <strain evidence="1">F-126</strain>
    </source>
</reference>
<dbReference type="RefSeq" id="WP_230001414.1">
    <property type="nucleotide sequence ID" value="NZ_JAJJMN010000003.1"/>
</dbReference>
<organism evidence="1 2">
    <name type="scientific">Flavobacterium lipolyticum</name>
    <dbReference type="NCBI Taxonomy" id="2893754"/>
    <lineage>
        <taxon>Bacteria</taxon>
        <taxon>Pseudomonadati</taxon>
        <taxon>Bacteroidota</taxon>
        <taxon>Flavobacteriia</taxon>
        <taxon>Flavobacteriales</taxon>
        <taxon>Flavobacteriaceae</taxon>
        <taxon>Flavobacterium</taxon>
    </lineage>
</organism>
<gene>
    <name evidence="1" type="ORF">LNQ34_22765</name>
</gene>
<accession>A0ABS8M700</accession>
<dbReference type="EMBL" id="JAJJMN010000003">
    <property type="protein sequence ID" value="MCC9020594.1"/>
    <property type="molecule type" value="Genomic_DNA"/>
</dbReference>
<dbReference type="Proteomes" id="UP001430700">
    <property type="component" value="Unassembled WGS sequence"/>
</dbReference>